<feature type="transmembrane region" description="Helical" evidence="4">
    <location>
        <begin position="184"/>
        <end position="205"/>
    </location>
</feature>
<feature type="transmembrane region" description="Helical" evidence="4">
    <location>
        <begin position="161"/>
        <end position="178"/>
    </location>
</feature>
<gene>
    <name evidence="6" type="ORF">QQ008_15485</name>
</gene>
<dbReference type="PANTHER" id="PTHR44688:SF16">
    <property type="entry name" value="DNA-BINDING TRANSCRIPTIONAL ACTIVATOR DEVR_DOSR"/>
    <property type="match status" value="1"/>
</dbReference>
<organism evidence="6 7">
    <name type="scientific">Splendidivirga corallicola</name>
    <dbReference type="NCBI Taxonomy" id="3051826"/>
    <lineage>
        <taxon>Bacteria</taxon>
        <taxon>Pseudomonadati</taxon>
        <taxon>Bacteroidota</taxon>
        <taxon>Cytophagia</taxon>
        <taxon>Cytophagales</taxon>
        <taxon>Splendidivirgaceae</taxon>
        <taxon>Splendidivirga</taxon>
    </lineage>
</organism>
<feature type="transmembrane region" description="Helical" evidence="4">
    <location>
        <begin position="6"/>
        <end position="25"/>
    </location>
</feature>
<evidence type="ECO:0000256" key="4">
    <source>
        <dbReference type="SAM" id="Phobius"/>
    </source>
</evidence>
<keyword evidence="2" id="KW-0238">DNA-binding</keyword>
<dbReference type="EMBL" id="JAUJEA010000005">
    <property type="protein sequence ID" value="MDN5202791.1"/>
    <property type="molecule type" value="Genomic_DNA"/>
</dbReference>
<evidence type="ECO:0000313" key="7">
    <source>
        <dbReference type="Proteomes" id="UP001172082"/>
    </source>
</evidence>
<evidence type="ECO:0000256" key="1">
    <source>
        <dbReference type="ARBA" id="ARBA00023015"/>
    </source>
</evidence>
<dbReference type="SMART" id="SM00421">
    <property type="entry name" value="HTH_LUXR"/>
    <property type="match status" value="1"/>
</dbReference>
<keyword evidence="4" id="KW-1133">Transmembrane helix</keyword>
<evidence type="ECO:0000259" key="5">
    <source>
        <dbReference type="PROSITE" id="PS50043"/>
    </source>
</evidence>
<proteinExistence type="predicted"/>
<dbReference type="InterPro" id="IPR016032">
    <property type="entry name" value="Sig_transdc_resp-reg_C-effctor"/>
</dbReference>
<name>A0ABT8KPW3_9BACT</name>
<dbReference type="PROSITE" id="PS50043">
    <property type="entry name" value="HTH_LUXR_2"/>
    <property type="match status" value="1"/>
</dbReference>
<feature type="transmembrane region" description="Helical" evidence="4">
    <location>
        <begin position="65"/>
        <end position="84"/>
    </location>
</feature>
<dbReference type="Gene3D" id="1.10.10.10">
    <property type="entry name" value="Winged helix-like DNA-binding domain superfamily/Winged helix DNA-binding domain"/>
    <property type="match status" value="1"/>
</dbReference>
<protein>
    <submittedName>
        <fullName evidence="6">LuxR C-terminal-related transcriptional regulator</fullName>
    </submittedName>
</protein>
<keyword evidence="3" id="KW-0804">Transcription</keyword>
<keyword evidence="4" id="KW-0812">Transmembrane</keyword>
<dbReference type="PANTHER" id="PTHR44688">
    <property type="entry name" value="DNA-BINDING TRANSCRIPTIONAL ACTIVATOR DEVR_DOSR"/>
    <property type="match status" value="1"/>
</dbReference>
<comment type="caution">
    <text evidence="6">The sequence shown here is derived from an EMBL/GenBank/DDBJ whole genome shotgun (WGS) entry which is preliminary data.</text>
</comment>
<dbReference type="Proteomes" id="UP001172082">
    <property type="component" value="Unassembled WGS sequence"/>
</dbReference>
<keyword evidence="1" id="KW-0805">Transcription regulation</keyword>
<reference evidence="6" key="1">
    <citation type="submission" date="2023-06" db="EMBL/GenBank/DDBJ databases">
        <title>Genomic of Parafulvivirga corallium.</title>
        <authorList>
            <person name="Wang G."/>
        </authorList>
    </citation>
    <scope>NUCLEOTIDE SEQUENCE</scope>
    <source>
        <strain evidence="6">BMA10</strain>
    </source>
</reference>
<dbReference type="Pfam" id="PF00196">
    <property type="entry name" value="GerE"/>
    <property type="match status" value="1"/>
</dbReference>
<accession>A0ABT8KPW3</accession>
<feature type="transmembrane region" description="Helical" evidence="4">
    <location>
        <begin position="37"/>
        <end position="59"/>
    </location>
</feature>
<keyword evidence="7" id="KW-1185">Reference proteome</keyword>
<evidence type="ECO:0000256" key="3">
    <source>
        <dbReference type="ARBA" id="ARBA00023163"/>
    </source>
</evidence>
<feature type="domain" description="HTH luxR-type" evidence="5">
    <location>
        <begin position="222"/>
        <end position="286"/>
    </location>
</feature>
<evidence type="ECO:0000313" key="6">
    <source>
        <dbReference type="EMBL" id="MDN5202791.1"/>
    </source>
</evidence>
<feature type="transmembrane region" description="Helical" evidence="4">
    <location>
        <begin position="122"/>
        <end position="141"/>
    </location>
</feature>
<dbReference type="PRINTS" id="PR00038">
    <property type="entry name" value="HTHLUXR"/>
</dbReference>
<dbReference type="RefSeq" id="WP_346752814.1">
    <property type="nucleotide sequence ID" value="NZ_JAUJEA010000005.1"/>
</dbReference>
<evidence type="ECO:0000256" key="2">
    <source>
        <dbReference type="ARBA" id="ARBA00023125"/>
    </source>
</evidence>
<keyword evidence="4" id="KW-0472">Membrane</keyword>
<dbReference type="SUPFAM" id="SSF46894">
    <property type="entry name" value="C-terminal effector domain of the bipartite response regulators"/>
    <property type="match status" value="1"/>
</dbReference>
<sequence>MEILEITLLIIAYTLIIITLFLEIVCYKRNIETLETIAFTVSLLLLIVSLTVTHFFTILQTSGSANVFILFAMVLTGLTTPLNVLEERLHKIRPVFRKFLIIFSGGLLVLIMLGHLIQILDLLQYVVAIFLGASVIFSMILIRTTKPRVKIAHREKMQRNITIAVLIFIPLSLIANFVTDLNGVATKIGFVLPMIFILLAGGKLWDDVHRLSLIKPQNTVREQNLVNYSLTKREKEIALLLVKGNTYRQISEQLFISMPTVKTHVGNIYKKCKANNRIELISLLSI</sequence>
<dbReference type="CDD" id="cd06170">
    <property type="entry name" value="LuxR_C_like"/>
    <property type="match status" value="1"/>
</dbReference>
<feature type="transmembrane region" description="Helical" evidence="4">
    <location>
        <begin position="96"/>
        <end position="116"/>
    </location>
</feature>
<dbReference type="PROSITE" id="PS00622">
    <property type="entry name" value="HTH_LUXR_1"/>
    <property type="match status" value="1"/>
</dbReference>
<dbReference type="InterPro" id="IPR000792">
    <property type="entry name" value="Tscrpt_reg_LuxR_C"/>
</dbReference>
<dbReference type="InterPro" id="IPR036388">
    <property type="entry name" value="WH-like_DNA-bd_sf"/>
</dbReference>